<dbReference type="STRING" id="139825.A0A401H776"/>
<dbReference type="GO" id="GO:1904423">
    <property type="term" value="C:dehydrodolichyl diphosphate synthase complex"/>
    <property type="evidence" value="ECO:0007669"/>
    <property type="project" value="TreeGrafter"/>
</dbReference>
<dbReference type="NCBIfam" id="TIGR00055">
    <property type="entry name" value="uppS"/>
    <property type="match status" value="1"/>
</dbReference>
<comment type="similarity">
    <text evidence="1 4">Belongs to the UPP synthase family.</text>
</comment>
<dbReference type="PANTHER" id="PTHR10291">
    <property type="entry name" value="DEHYDRODOLICHYL DIPHOSPHATE SYNTHASE FAMILY MEMBER"/>
    <property type="match status" value="1"/>
</dbReference>
<protein>
    <recommendedName>
        <fullName evidence="4">Alkyl transferase</fullName>
        <ecNumber evidence="4">2.5.1.-</ecNumber>
    </recommendedName>
</protein>
<evidence type="ECO:0000313" key="6">
    <source>
        <dbReference type="Proteomes" id="UP000287166"/>
    </source>
</evidence>
<dbReference type="GO" id="GO:0045547">
    <property type="term" value="F:ditrans,polycis-polyprenyl diphosphate synthase [(2E,6E)-farnesyl diphosphate specific] activity"/>
    <property type="evidence" value="ECO:0007669"/>
    <property type="project" value="TreeGrafter"/>
</dbReference>
<dbReference type="EC" id="2.5.1.-" evidence="4"/>
<dbReference type="Proteomes" id="UP000287166">
    <property type="component" value="Unassembled WGS sequence"/>
</dbReference>
<proteinExistence type="inferred from homology"/>
<dbReference type="SUPFAM" id="SSF64005">
    <property type="entry name" value="Undecaprenyl diphosphate synthase"/>
    <property type="match status" value="1"/>
</dbReference>
<dbReference type="EMBL" id="BFAD01000019">
    <property type="protein sequence ID" value="GBE90220.1"/>
    <property type="molecule type" value="Genomic_DNA"/>
</dbReference>
<sequence>MLLRLISSCCRWLAAKAYSAAEDVVLAILAAGPIPQHVAFVMDGNRRYARKHGKYVREGHSEGFQALRRVLKVCLRLNIRCVSAYAFAIENFKRSPEEVDALMDLAENKLLELCQHGQLLDEYGVRLNVLGRKEMLPERVQVAVKQAEEATRHNTRAILNLCMPYGARDDIATAVHSAIQDALKQDPVPSEITEDDIESRLMTSAVGSPPLDILVRTSGVRRLSDFFLWQCCEGTQLQFSEVYWPDFGLRDFVPIILDYQWKVWFAPSPSSPSAS</sequence>
<dbReference type="FunCoup" id="A0A401H776">
    <property type="interactions" value="439"/>
</dbReference>
<dbReference type="HAMAP" id="MF_01139">
    <property type="entry name" value="ISPT"/>
    <property type="match status" value="1"/>
</dbReference>
<dbReference type="AlphaFoldDB" id="A0A401H776"/>
<name>A0A401H776_9APHY</name>
<keyword evidence="2 4" id="KW-0808">Transferase</keyword>
<evidence type="ECO:0000256" key="1">
    <source>
        <dbReference type="ARBA" id="ARBA00005432"/>
    </source>
</evidence>
<dbReference type="PANTHER" id="PTHR10291:SF43">
    <property type="entry name" value="DEHYDRODOLICHYL DIPHOSPHATE SYNTHASE COMPLEX SUBUNIT DHDDS"/>
    <property type="match status" value="1"/>
</dbReference>
<dbReference type="CDD" id="cd00475">
    <property type="entry name" value="Cis_IPPS"/>
    <property type="match status" value="1"/>
</dbReference>
<dbReference type="GO" id="GO:0005783">
    <property type="term" value="C:endoplasmic reticulum"/>
    <property type="evidence" value="ECO:0007669"/>
    <property type="project" value="TreeGrafter"/>
</dbReference>
<dbReference type="Gene3D" id="3.40.1180.10">
    <property type="entry name" value="Decaprenyl diphosphate synthase-like"/>
    <property type="match status" value="1"/>
</dbReference>
<dbReference type="GeneID" id="38787137"/>
<evidence type="ECO:0000256" key="4">
    <source>
        <dbReference type="RuleBase" id="RU363018"/>
    </source>
</evidence>
<keyword evidence="6" id="KW-1185">Reference proteome</keyword>
<dbReference type="GO" id="GO:0016020">
    <property type="term" value="C:membrane"/>
    <property type="evidence" value="ECO:0007669"/>
    <property type="project" value="TreeGrafter"/>
</dbReference>
<dbReference type="InterPro" id="IPR001441">
    <property type="entry name" value="UPP_synth-like"/>
</dbReference>
<dbReference type="GO" id="GO:0016094">
    <property type="term" value="P:polyprenol biosynthetic process"/>
    <property type="evidence" value="ECO:0007669"/>
    <property type="project" value="TreeGrafter"/>
</dbReference>
<dbReference type="OrthoDB" id="4173905at2759"/>
<reference evidence="5 6" key="1">
    <citation type="journal article" date="2018" name="Sci. Rep.">
        <title>Genome sequence of the cauliflower mushroom Sparassis crispa (Hanabiratake) and its association with beneficial usage.</title>
        <authorList>
            <person name="Kiyama R."/>
            <person name="Furutani Y."/>
            <person name="Kawaguchi K."/>
            <person name="Nakanishi T."/>
        </authorList>
    </citation>
    <scope>NUCLEOTIDE SEQUENCE [LARGE SCALE GENOMIC DNA]</scope>
</reference>
<dbReference type="Pfam" id="PF01255">
    <property type="entry name" value="Prenyltransf"/>
    <property type="match status" value="1"/>
</dbReference>
<dbReference type="InterPro" id="IPR036424">
    <property type="entry name" value="UPP_synth-like_sf"/>
</dbReference>
<dbReference type="InterPro" id="IPR018520">
    <property type="entry name" value="UPP_synth-like_CS"/>
</dbReference>
<dbReference type="FunFam" id="3.40.1180.10:FF:000005">
    <property type="entry name" value="Alkyl transferase"/>
    <property type="match status" value="1"/>
</dbReference>
<dbReference type="GO" id="GO:0005811">
    <property type="term" value="C:lipid droplet"/>
    <property type="evidence" value="ECO:0007669"/>
    <property type="project" value="TreeGrafter"/>
</dbReference>
<evidence type="ECO:0000256" key="3">
    <source>
        <dbReference type="ARBA" id="ARBA00022842"/>
    </source>
</evidence>
<dbReference type="PROSITE" id="PS01066">
    <property type="entry name" value="UPP_SYNTHASE"/>
    <property type="match status" value="1"/>
</dbReference>
<evidence type="ECO:0000256" key="2">
    <source>
        <dbReference type="ARBA" id="ARBA00022679"/>
    </source>
</evidence>
<organism evidence="5 6">
    <name type="scientific">Sparassis crispa</name>
    <dbReference type="NCBI Taxonomy" id="139825"/>
    <lineage>
        <taxon>Eukaryota</taxon>
        <taxon>Fungi</taxon>
        <taxon>Dikarya</taxon>
        <taxon>Basidiomycota</taxon>
        <taxon>Agaricomycotina</taxon>
        <taxon>Agaricomycetes</taxon>
        <taxon>Polyporales</taxon>
        <taxon>Sparassidaceae</taxon>
        <taxon>Sparassis</taxon>
    </lineage>
</organism>
<evidence type="ECO:0000313" key="5">
    <source>
        <dbReference type="EMBL" id="GBE90220.1"/>
    </source>
</evidence>
<comment type="caution">
    <text evidence="5">The sequence shown here is derived from an EMBL/GenBank/DDBJ whole genome shotgun (WGS) entry which is preliminary data.</text>
</comment>
<gene>
    <name evidence="5" type="ORF">SCP_1900690</name>
</gene>
<accession>A0A401H776</accession>
<dbReference type="InParanoid" id="A0A401H776"/>
<keyword evidence="3" id="KW-0460">Magnesium</keyword>
<dbReference type="RefSeq" id="XP_027621133.1">
    <property type="nucleotide sequence ID" value="XM_027765332.1"/>
</dbReference>